<dbReference type="Proteomes" id="UP001054252">
    <property type="component" value="Unassembled WGS sequence"/>
</dbReference>
<dbReference type="PANTHER" id="PTHR47447:SF21">
    <property type="entry name" value="PENTACOTRIPEPTIDE-REPEAT REGION OF PRORP DOMAIN-CONTAINING PROTEIN"/>
    <property type="match status" value="1"/>
</dbReference>
<feature type="repeat" description="PPR" evidence="3">
    <location>
        <begin position="16"/>
        <end position="50"/>
    </location>
</feature>
<dbReference type="Pfam" id="PF13812">
    <property type="entry name" value="PPR_3"/>
    <property type="match status" value="1"/>
</dbReference>
<evidence type="ECO:0008006" key="6">
    <source>
        <dbReference type="Google" id="ProtNLM"/>
    </source>
</evidence>
<comment type="caution">
    <text evidence="4">The sequence shown here is derived from an EMBL/GenBank/DDBJ whole genome shotgun (WGS) entry which is preliminary data.</text>
</comment>
<reference evidence="4 5" key="1">
    <citation type="journal article" date="2021" name="Commun. Biol.">
        <title>The genome of Shorea leprosula (Dipterocarpaceae) highlights the ecological relevance of drought in aseasonal tropical rainforests.</title>
        <authorList>
            <person name="Ng K.K.S."/>
            <person name="Kobayashi M.J."/>
            <person name="Fawcett J.A."/>
            <person name="Hatakeyama M."/>
            <person name="Paape T."/>
            <person name="Ng C.H."/>
            <person name="Ang C.C."/>
            <person name="Tnah L.H."/>
            <person name="Lee C.T."/>
            <person name="Nishiyama T."/>
            <person name="Sese J."/>
            <person name="O'Brien M.J."/>
            <person name="Copetti D."/>
            <person name="Mohd Noor M.I."/>
            <person name="Ong R.C."/>
            <person name="Putra M."/>
            <person name="Sireger I.Z."/>
            <person name="Indrioko S."/>
            <person name="Kosugi Y."/>
            <person name="Izuno A."/>
            <person name="Isagi Y."/>
            <person name="Lee S.L."/>
            <person name="Shimizu K.K."/>
        </authorList>
    </citation>
    <scope>NUCLEOTIDE SEQUENCE [LARGE SCALE GENOMIC DNA]</scope>
    <source>
        <strain evidence="4">214</strain>
    </source>
</reference>
<dbReference type="AlphaFoldDB" id="A0AAV5LQR3"/>
<keyword evidence="2" id="KW-0677">Repeat</keyword>
<feature type="repeat" description="PPR" evidence="3">
    <location>
        <begin position="51"/>
        <end position="78"/>
    </location>
</feature>
<dbReference type="Gene3D" id="1.25.40.10">
    <property type="entry name" value="Tetratricopeptide repeat domain"/>
    <property type="match status" value="1"/>
</dbReference>
<evidence type="ECO:0000256" key="2">
    <source>
        <dbReference type="ARBA" id="ARBA00022737"/>
    </source>
</evidence>
<evidence type="ECO:0000256" key="3">
    <source>
        <dbReference type="PROSITE-ProRule" id="PRU00708"/>
    </source>
</evidence>
<dbReference type="InterPro" id="IPR002885">
    <property type="entry name" value="PPR_rpt"/>
</dbReference>
<organism evidence="4 5">
    <name type="scientific">Rubroshorea leprosula</name>
    <dbReference type="NCBI Taxonomy" id="152421"/>
    <lineage>
        <taxon>Eukaryota</taxon>
        <taxon>Viridiplantae</taxon>
        <taxon>Streptophyta</taxon>
        <taxon>Embryophyta</taxon>
        <taxon>Tracheophyta</taxon>
        <taxon>Spermatophyta</taxon>
        <taxon>Magnoliopsida</taxon>
        <taxon>eudicotyledons</taxon>
        <taxon>Gunneridae</taxon>
        <taxon>Pentapetalae</taxon>
        <taxon>rosids</taxon>
        <taxon>malvids</taxon>
        <taxon>Malvales</taxon>
        <taxon>Dipterocarpaceae</taxon>
        <taxon>Rubroshorea</taxon>
    </lineage>
</organism>
<name>A0AAV5LQR3_9ROSI</name>
<comment type="similarity">
    <text evidence="1">Belongs to the PPR family. P subfamily.</text>
</comment>
<dbReference type="EMBL" id="BPVZ01000136">
    <property type="protein sequence ID" value="GKV39803.1"/>
    <property type="molecule type" value="Genomic_DNA"/>
</dbReference>
<dbReference type="InterPro" id="IPR011990">
    <property type="entry name" value="TPR-like_helical_dom_sf"/>
</dbReference>
<evidence type="ECO:0000313" key="4">
    <source>
        <dbReference type="EMBL" id="GKV39803.1"/>
    </source>
</evidence>
<gene>
    <name evidence="4" type="ORF">SLEP1_g47520</name>
</gene>
<accession>A0AAV5LQR3</accession>
<proteinExistence type="inferred from homology"/>
<dbReference type="PANTHER" id="PTHR47447">
    <property type="entry name" value="OS03G0856100 PROTEIN"/>
    <property type="match status" value="1"/>
</dbReference>
<keyword evidence="5" id="KW-1185">Reference proteome</keyword>
<dbReference type="PROSITE" id="PS51375">
    <property type="entry name" value="PPR"/>
    <property type="match status" value="2"/>
</dbReference>
<evidence type="ECO:0000256" key="1">
    <source>
        <dbReference type="ARBA" id="ARBA00007626"/>
    </source>
</evidence>
<sequence length="78" mass="9225">MERAFQELLRRGYKPDLVLFNSMLSIFAKNRMYENAHETFNLIRFSGLQPDLVTYNSLMDMYARVGECWKAEEILKGL</sequence>
<protein>
    <recommendedName>
        <fullName evidence="6">Pentatricopeptide repeat-containing protein</fullName>
    </recommendedName>
</protein>
<evidence type="ECO:0000313" key="5">
    <source>
        <dbReference type="Proteomes" id="UP001054252"/>
    </source>
</evidence>
<dbReference type="NCBIfam" id="TIGR00756">
    <property type="entry name" value="PPR"/>
    <property type="match status" value="1"/>
</dbReference>